<dbReference type="InterPro" id="IPR035952">
    <property type="entry name" value="Rhomboid-like_sf"/>
</dbReference>
<gene>
    <name evidence="8" type="ORF">LUZ62_080247</name>
</gene>
<comment type="caution">
    <text evidence="8">The sequence shown here is derived from an EMBL/GenBank/DDBJ whole genome shotgun (WGS) entry which is preliminary data.</text>
</comment>
<dbReference type="PANTHER" id="PTHR43731">
    <property type="entry name" value="RHOMBOID PROTEASE"/>
    <property type="match status" value="1"/>
</dbReference>
<feature type="transmembrane region" description="Helical" evidence="6">
    <location>
        <begin position="224"/>
        <end position="243"/>
    </location>
</feature>
<dbReference type="Proteomes" id="UP001140206">
    <property type="component" value="Chromosome 5"/>
</dbReference>
<evidence type="ECO:0000256" key="4">
    <source>
        <dbReference type="ARBA" id="ARBA00022989"/>
    </source>
</evidence>
<dbReference type="InterPro" id="IPR050925">
    <property type="entry name" value="Rhomboid_protease_S54"/>
</dbReference>
<keyword evidence="3 6" id="KW-0812">Transmembrane</keyword>
<dbReference type="InterPro" id="IPR022764">
    <property type="entry name" value="Peptidase_S54_rhomboid_dom"/>
</dbReference>
<organism evidence="8 9">
    <name type="scientific">Rhynchospora pubera</name>
    <dbReference type="NCBI Taxonomy" id="906938"/>
    <lineage>
        <taxon>Eukaryota</taxon>
        <taxon>Viridiplantae</taxon>
        <taxon>Streptophyta</taxon>
        <taxon>Embryophyta</taxon>
        <taxon>Tracheophyta</taxon>
        <taxon>Spermatophyta</taxon>
        <taxon>Magnoliopsida</taxon>
        <taxon>Liliopsida</taxon>
        <taxon>Poales</taxon>
        <taxon>Cyperaceae</taxon>
        <taxon>Cyperoideae</taxon>
        <taxon>Rhynchosporeae</taxon>
        <taxon>Rhynchospora</taxon>
    </lineage>
</organism>
<proteinExistence type="inferred from homology"/>
<dbReference type="SUPFAM" id="SSF144091">
    <property type="entry name" value="Rhomboid-like"/>
    <property type="match status" value="1"/>
</dbReference>
<evidence type="ECO:0000313" key="8">
    <source>
        <dbReference type="EMBL" id="KAJ4745842.1"/>
    </source>
</evidence>
<reference evidence="8" key="1">
    <citation type="submission" date="2022-08" db="EMBL/GenBank/DDBJ databases">
        <authorList>
            <person name="Marques A."/>
        </authorList>
    </citation>
    <scope>NUCLEOTIDE SEQUENCE</scope>
    <source>
        <strain evidence="8">RhyPub2mFocal</strain>
        <tissue evidence="8">Leaves</tissue>
    </source>
</reference>
<dbReference type="Gene3D" id="1.20.1540.10">
    <property type="entry name" value="Rhomboid-like"/>
    <property type="match status" value="1"/>
</dbReference>
<keyword evidence="5 6" id="KW-0472">Membrane</keyword>
<keyword evidence="9" id="KW-1185">Reference proteome</keyword>
<dbReference type="EMBL" id="JAMFTS010000005">
    <property type="protein sequence ID" value="KAJ4745842.1"/>
    <property type="molecule type" value="Genomic_DNA"/>
</dbReference>
<evidence type="ECO:0000259" key="7">
    <source>
        <dbReference type="Pfam" id="PF01694"/>
    </source>
</evidence>
<dbReference type="PANTHER" id="PTHR43731:SF26">
    <property type="entry name" value="RHOMBOID-LIKE PROTEIN 10, CHLOROPLASTIC"/>
    <property type="match status" value="1"/>
</dbReference>
<accession>A0AAV8BTM6</accession>
<dbReference type="GO" id="GO:0016020">
    <property type="term" value="C:membrane"/>
    <property type="evidence" value="ECO:0007669"/>
    <property type="project" value="UniProtKB-SubCell"/>
</dbReference>
<protein>
    <submittedName>
        <fullName evidence="8">Rhomboid-like protein</fullName>
    </submittedName>
</protein>
<evidence type="ECO:0000256" key="6">
    <source>
        <dbReference type="SAM" id="Phobius"/>
    </source>
</evidence>
<evidence type="ECO:0000256" key="1">
    <source>
        <dbReference type="ARBA" id="ARBA00004141"/>
    </source>
</evidence>
<name>A0AAV8BTM6_9POAL</name>
<evidence type="ECO:0000256" key="5">
    <source>
        <dbReference type="ARBA" id="ARBA00023136"/>
    </source>
</evidence>
<evidence type="ECO:0000256" key="3">
    <source>
        <dbReference type="ARBA" id="ARBA00022692"/>
    </source>
</evidence>
<feature type="domain" description="Peptidase S54 rhomboid" evidence="7">
    <location>
        <begin position="158"/>
        <end position="274"/>
    </location>
</feature>
<comment type="subcellular location">
    <subcellularLocation>
        <location evidence="1">Membrane</location>
        <topology evidence="1">Multi-pass membrane protein</topology>
    </subcellularLocation>
</comment>
<sequence>MSPLHWLRSLRFSSDDFVGNGSSATSSARLQLGCVLRRCCSHYSHLLLCSPSQLQPKLDELKSVAWPLRNAMCLMKCAMLGRTQTGLSTQWSSALTGNQSQTENGLQLDRTDKGMNPEAKCNWTNVLLISYLLTYCAQVENEDKILLWGAKINSFIRKGQIWRLLTATFLHANPIHLMANYYALNSLGPTVELSYGPHLFLGIYFSSALSGSLMSYLFNPSVSIGASGAIFGLAGATLVYSWWHRKESDRAKEYLLDMTVTIALNMVRLLLLPNFEFVKTNYLCPTVHCHNDIFITDTTPLSLVKKQNGIVSHFFF</sequence>
<dbReference type="AlphaFoldDB" id="A0AAV8BTM6"/>
<keyword evidence="4 6" id="KW-1133">Transmembrane helix</keyword>
<dbReference type="Pfam" id="PF01694">
    <property type="entry name" value="Rhomboid"/>
    <property type="match status" value="1"/>
</dbReference>
<evidence type="ECO:0000256" key="2">
    <source>
        <dbReference type="ARBA" id="ARBA00009045"/>
    </source>
</evidence>
<dbReference type="GO" id="GO:0004252">
    <property type="term" value="F:serine-type endopeptidase activity"/>
    <property type="evidence" value="ECO:0007669"/>
    <property type="project" value="InterPro"/>
</dbReference>
<comment type="similarity">
    <text evidence="2">Belongs to the peptidase S54 family.</text>
</comment>
<evidence type="ECO:0000313" key="9">
    <source>
        <dbReference type="Proteomes" id="UP001140206"/>
    </source>
</evidence>